<dbReference type="EMBL" id="ADEG01000057">
    <property type="protein sequence ID" value="EFA92095.1"/>
    <property type="molecule type" value="Genomic_DNA"/>
</dbReference>
<sequence>MRKKILSTLLMGALVTASMSTFTSCKDYDDDINNLQTQIDALTPLKTVKTELQTEIANLQKQLEAKDAQLQEAITKLQTAGEAQAKQITEKVTKLAADVSGLEARVKTAEEALSKVNKALEGKASKDELKELAGKVAAVESSLVEPLKQIKDLKAGLDDVKTAQNGLKADIDEQKDALEGYKTRLEALEKQGLSEADIKKIYDKIEEAKKALDKKLSEEISQLKADAKALSDRVDEVNKNINVLNVLLPTELRSIVFAPDSYYYGIEATKIQTLKYDAYTLPAAVWNVKETKGYDKAERYDKKPGSSVLAFVANYHMNPSTAVLDKATAKVNVLSGDKEYENTRAADAGLSVADWKVENGMLQVNLDVTKPEAIKSVKENQMVTVFATQVTLPGVTLNKNNEVAERTITSDYATLYAESITNLKLAHRAGDDVPFLNVESEHKSVLGGPDKDHKHHQLLMQHVFEAARSGKFGPQDSVNFNETLDLRKLVEVHYTNAKGVKRLMTAKELEANGMKYKFEITALYLGSNETSESAHAAINPKDGYTFRPQMPEYDKAHVGKQQAYGATQARPTIGRTPLVRVSLVDKKGNVLDYGYIRIKITEKKDPAVIVPDEHIDYQGPDYNYSYNGECTDPVTEWKYETKWIQTEYDLYHMLGITREEFEANYGTSPVENSDGVLQQYKMSANGKTFEKMKEPIGLAYTRNETSAEDGTLTSILGWKLAPAQAKKLFVTDKKANVEIAVKYESKDKSKLPDVFVVFKTGKRIGTDSTPAGEVLWANNIISNYWYKANTSKAGTDEIHTNTLTPEDNPGGTADKMENTFGDVFKGNKIAASALIKVTKDLTQNKEYAAGKLKLNVVFDASNDGKEYKGIDGKTYVMSVADKGKTLNAQIKGNQAKQAVAKLTSPEDPSETKIAYQHGEYAHALLNYKDHNSLANDVVKAIIGIIAQNECAKELPLTNNTFDVRFLRPINAVNANKTIEDASYVAMQKIKATDLLKFTDWRDAWNKNQAAGIGGEYEKYYGVQGVTIEGIKDGESISLNPNVMTNLGQSNPKTFVALGDVTKNIDFVYTSADGGTLTYKNLSTTVQEFQIKIPVTVKYIWGYITENVTVTVKKTASNAKKF</sequence>
<feature type="coiled-coil region" evidence="1">
    <location>
        <begin position="171"/>
        <end position="240"/>
    </location>
</feature>
<accession>D1W5S0</accession>
<organism evidence="3 4">
    <name type="scientific">Hoylesella buccalis ATCC 35310</name>
    <dbReference type="NCBI Taxonomy" id="679190"/>
    <lineage>
        <taxon>Bacteria</taxon>
        <taxon>Pseudomonadati</taxon>
        <taxon>Bacteroidota</taxon>
        <taxon>Bacteroidia</taxon>
        <taxon>Bacteroidales</taxon>
        <taxon>Prevotellaceae</taxon>
        <taxon>Hoylesella</taxon>
    </lineage>
</organism>
<comment type="caution">
    <text evidence="3">The sequence shown here is derived from an EMBL/GenBank/DDBJ whole genome shotgun (WGS) entry which is preliminary data.</text>
</comment>
<evidence type="ECO:0008006" key="5">
    <source>
        <dbReference type="Google" id="ProtNLM"/>
    </source>
</evidence>
<gene>
    <name evidence="3" type="ORF">HMPREF0650_1719</name>
</gene>
<reference evidence="3 4" key="1">
    <citation type="submission" date="2009-12" db="EMBL/GenBank/DDBJ databases">
        <title>Genome Sequence of Prevotella buccalis ATCC 35310.</title>
        <authorList>
            <person name="Durkin A.S."/>
            <person name="Madupu R."/>
            <person name="Torralba M."/>
            <person name="Methe B."/>
            <person name="Sutton G."/>
            <person name="Strausberg R.L."/>
            <person name="Nelson K.E."/>
        </authorList>
    </citation>
    <scope>NUCLEOTIDE SEQUENCE [LARGE SCALE GENOMIC DNA]</scope>
    <source>
        <strain evidence="3 4">ATCC 35310</strain>
    </source>
</reference>
<dbReference type="RefSeq" id="WP_004349192.1">
    <property type="nucleotide sequence ID" value="NZ_ADEG01000057.1"/>
</dbReference>
<keyword evidence="2" id="KW-0732">Signal</keyword>
<dbReference type="eggNOG" id="COG3883">
    <property type="taxonomic scope" value="Bacteria"/>
</dbReference>
<evidence type="ECO:0000313" key="3">
    <source>
        <dbReference type="EMBL" id="EFA92095.1"/>
    </source>
</evidence>
<dbReference type="AlphaFoldDB" id="D1W5S0"/>
<dbReference type="STRING" id="679190.HMPREF0650_1719"/>
<feature type="coiled-coil region" evidence="1">
    <location>
        <begin position="49"/>
        <end position="119"/>
    </location>
</feature>
<protein>
    <recommendedName>
        <fullName evidence="5">Cell surface protein</fullName>
    </recommendedName>
</protein>
<evidence type="ECO:0000256" key="2">
    <source>
        <dbReference type="SAM" id="SignalP"/>
    </source>
</evidence>
<feature type="signal peptide" evidence="2">
    <location>
        <begin position="1"/>
        <end position="23"/>
    </location>
</feature>
<name>D1W5S0_9BACT</name>
<proteinExistence type="predicted"/>
<dbReference type="Gene3D" id="1.10.287.1490">
    <property type="match status" value="1"/>
</dbReference>
<dbReference type="PROSITE" id="PS51257">
    <property type="entry name" value="PROKAR_LIPOPROTEIN"/>
    <property type="match status" value="1"/>
</dbReference>
<evidence type="ECO:0000313" key="4">
    <source>
        <dbReference type="Proteomes" id="UP000005283"/>
    </source>
</evidence>
<keyword evidence="4" id="KW-1185">Reference proteome</keyword>
<evidence type="ECO:0000256" key="1">
    <source>
        <dbReference type="SAM" id="Coils"/>
    </source>
</evidence>
<dbReference type="Proteomes" id="UP000005283">
    <property type="component" value="Unassembled WGS sequence"/>
</dbReference>
<keyword evidence="1" id="KW-0175">Coiled coil</keyword>
<feature type="chain" id="PRO_5003027656" description="Cell surface protein" evidence="2">
    <location>
        <begin position="24"/>
        <end position="1121"/>
    </location>
</feature>